<dbReference type="Proteomes" id="UP001057221">
    <property type="component" value="Segment"/>
</dbReference>
<evidence type="ECO:0000313" key="1">
    <source>
        <dbReference type="EMBL" id="USN14774.1"/>
    </source>
</evidence>
<accession>A0A9E7MQW2</accession>
<evidence type="ECO:0000313" key="2">
    <source>
        <dbReference type="Proteomes" id="UP001057221"/>
    </source>
</evidence>
<keyword evidence="2" id="KW-1185">Reference proteome</keyword>
<proteinExistence type="predicted"/>
<sequence>MTPTATPHQNPGTFRISRPWLKVSFHHHDWAPFLGLSRPATRWTRRARLLGAGFDINWDQSQRVYAVSLGVSRLFNLAWAYQAGPVEDYGLSEALTKDLGYIQFDLLGLQLMRSKLGFRAFFLDWRLTPKRAAKVETTGVE</sequence>
<gene>
    <name evidence="1" type="ORF">DOMOVOI_03000</name>
</gene>
<organism evidence="1 2">
    <name type="scientific">Brevundimonas phage vB_BpoS-Domovoi</name>
    <dbReference type="NCBI Taxonomy" id="2948598"/>
    <lineage>
        <taxon>Viruses</taxon>
        <taxon>Duplodnaviria</taxon>
        <taxon>Heunggongvirae</taxon>
        <taxon>Uroviricota</taxon>
        <taxon>Caudoviricetes</taxon>
        <taxon>Jeanschmidtviridae</taxon>
        <taxon>Marchewkavirus</taxon>
        <taxon>Marchewkavirus domovoi</taxon>
    </lineage>
</organism>
<protein>
    <submittedName>
        <fullName evidence="1">Uncharacterized protein</fullName>
    </submittedName>
</protein>
<reference evidence="1 2" key="1">
    <citation type="submission" date="2022-05" db="EMBL/GenBank/DDBJ databases">
        <authorList>
            <person name="Friedrich I."/>
            <person name="Poehlein A."/>
            <person name="Schneider D."/>
            <person name="Hertel R."/>
            <person name="Daniel R."/>
        </authorList>
    </citation>
    <scope>NUCLEOTIDE SEQUENCE [LARGE SCALE GENOMIC DNA]</scope>
</reference>
<dbReference type="EMBL" id="ON529855">
    <property type="protein sequence ID" value="USN14774.1"/>
    <property type="molecule type" value="Genomic_DNA"/>
</dbReference>
<name>A0A9E7MQW2_9CAUD</name>